<sequence length="21" mass="2608">MQREHGRHQGECQWINISRNQ</sequence>
<evidence type="ECO:0000256" key="1">
    <source>
        <dbReference type="SAM" id="MobiDB-lite"/>
    </source>
</evidence>
<organism evidence="2">
    <name type="scientific">Cupriavidus taiwanensis</name>
    <dbReference type="NCBI Taxonomy" id="164546"/>
    <lineage>
        <taxon>Bacteria</taxon>
        <taxon>Pseudomonadati</taxon>
        <taxon>Pseudomonadota</taxon>
        <taxon>Betaproteobacteria</taxon>
        <taxon>Burkholderiales</taxon>
        <taxon>Burkholderiaceae</taxon>
        <taxon>Cupriavidus</taxon>
    </lineage>
</organism>
<accession>A0A375BCI8</accession>
<dbReference type="Proteomes" id="UP000256780">
    <property type="component" value="Chromosome CBM2587_a"/>
</dbReference>
<reference evidence="2" key="1">
    <citation type="submission" date="2018-01" db="EMBL/GenBank/DDBJ databases">
        <authorList>
            <person name="Clerissi C."/>
        </authorList>
    </citation>
    <scope>NUCLEOTIDE SEQUENCE</scope>
    <source>
        <strain evidence="2">Cupriavidus sp. LMG 19464</strain>
    </source>
</reference>
<dbReference type="AlphaFoldDB" id="A0A375BCI8"/>
<protein>
    <submittedName>
        <fullName evidence="2">Uncharacterized protein</fullName>
    </submittedName>
</protein>
<proteinExistence type="predicted"/>
<evidence type="ECO:0000313" key="2">
    <source>
        <dbReference type="EMBL" id="SOY41314.1"/>
    </source>
</evidence>
<feature type="compositionally biased region" description="Basic and acidic residues" evidence="1">
    <location>
        <begin position="1"/>
        <end position="10"/>
    </location>
</feature>
<feature type="region of interest" description="Disordered" evidence="1">
    <location>
        <begin position="1"/>
        <end position="21"/>
    </location>
</feature>
<dbReference type="EMBL" id="OFSQ01000001">
    <property type="protein sequence ID" value="SOY41314.1"/>
    <property type="molecule type" value="Genomic_DNA"/>
</dbReference>
<name>A0A375BCI8_9BURK</name>
<comment type="caution">
    <text evidence="2">The sequence shown here is derived from an EMBL/GenBank/DDBJ whole genome shotgun (WGS) entry which is preliminary data.</text>
</comment>
<gene>
    <name evidence="2" type="ORF">CBM2587_A10278</name>
</gene>